<evidence type="ECO:0000256" key="1">
    <source>
        <dbReference type="SAM" id="SignalP"/>
    </source>
</evidence>
<gene>
    <name evidence="3" type="ORF">LZC95_30735</name>
</gene>
<reference evidence="3 4" key="1">
    <citation type="submission" date="2021-12" db="EMBL/GenBank/DDBJ databases">
        <title>Discovery of the Pendulisporaceae a myxobacterial family with distinct sporulation behavior and unique specialized metabolism.</title>
        <authorList>
            <person name="Garcia R."/>
            <person name="Popoff A."/>
            <person name="Bader C.D."/>
            <person name="Loehr J."/>
            <person name="Walesch S."/>
            <person name="Walt C."/>
            <person name="Boldt J."/>
            <person name="Bunk B."/>
            <person name="Haeckl F.J.F.P.J."/>
            <person name="Gunesch A.P."/>
            <person name="Birkelbach J."/>
            <person name="Nuebel U."/>
            <person name="Pietschmann T."/>
            <person name="Bach T."/>
            <person name="Mueller R."/>
        </authorList>
    </citation>
    <scope>NUCLEOTIDE SEQUENCE [LARGE SCALE GENOMIC DNA]</scope>
    <source>
        <strain evidence="3 4">MSr12523</strain>
    </source>
</reference>
<name>A0ABZ2K0W2_9BACT</name>
<feature type="signal peptide" evidence="1">
    <location>
        <begin position="1"/>
        <end position="20"/>
    </location>
</feature>
<feature type="chain" id="PRO_5045860337" description="PET hydrolase/cutinase-like domain-containing protein" evidence="1">
    <location>
        <begin position="21"/>
        <end position="318"/>
    </location>
</feature>
<dbReference type="PANTHER" id="PTHR33428">
    <property type="entry name" value="CHLOROPHYLLASE-2, CHLOROPLASTIC"/>
    <property type="match status" value="1"/>
</dbReference>
<evidence type="ECO:0000313" key="3">
    <source>
        <dbReference type="EMBL" id="WXA90817.1"/>
    </source>
</evidence>
<evidence type="ECO:0000259" key="2">
    <source>
        <dbReference type="Pfam" id="PF12740"/>
    </source>
</evidence>
<dbReference type="Proteomes" id="UP001379533">
    <property type="component" value="Chromosome"/>
</dbReference>
<dbReference type="SUPFAM" id="SSF53474">
    <property type="entry name" value="alpha/beta-Hydrolases"/>
    <property type="match status" value="1"/>
</dbReference>
<dbReference type="RefSeq" id="WP_394841437.1">
    <property type="nucleotide sequence ID" value="NZ_CP089982.1"/>
</dbReference>
<dbReference type="Pfam" id="PF12740">
    <property type="entry name" value="PETase"/>
    <property type="match status" value="1"/>
</dbReference>
<feature type="domain" description="PET hydrolase/cutinase-like" evidence="2">
    <location>
        <begin position="29"/>
        <end position="152"/>
    </location>
</feature>
<proteinExistence type="predicted"/>
<protein>
    <recommendedName>
        <fullName evidence="2">PET hydrolase/cutinase-like domain-containing protein</fullName>
    </recommendedName>
</protein>
<dbReference type="Gene3D" id="3.40.50.1820">
    <property type="entry name" value="alpha/beta hydrolase"/>
    <property type="match status" value="1"/>
</dbReference>
<dbReference type="InterPro" id="IPR029058">
    <property type="entry name" value="AB_hydrolase_fold"/>
</dbReference>
<keyword evidence="1" id="KW-0732">Signal</keyword>
<organism evidence="3 4">
    <name type="scientific">Pendulispora brunnea</name>
    <dbReference type="NCBI Taxonomy" id="2905690"/>
    <lineage>
        <taxon>Bacteria</taxon>
        <taxon>Pseudomonadati</taxon>
        <taxon>Myxococcota</taxon>
        <taxon>Myxococcia</taxon>
        <taxon>Myxococcales</taxon>
        <taxon>Sorangiineae</taxon>
        <taxon>Pendulisporaceae</taxon>
        <taxon>Pendulispora</taxon>
    </lineage>
</organism>
<keyword evidence="4" id="KW-1185">Reference proteome</keyword>
<dbReference type="EMBL" id="CP089982">
    <property type="protein sequence ID" value="WXA90817.1"/>
    <property type="molecule type" value="Genomic_DNA"/>
</dbReference>
<dbReference type="InterPro" id="IPR041127">
    <property type="entry name" value="PET_hydrolase/cutinase-like"/>
</dbReference>
<sequence>MRRYLLILLFAISLAPSAQCEPLPIEKTYAVPGPALVKRSTVNNALGLPQYELFYPATVGLPGIRHPLLVWGNGTSATVGQYSRLLTQMASWGFVVIATTSVTTGTGQEMLASLDWLVAANDNPSSVFHHALDPTKIGVFGHSQGAGGSIRTLAAANAPGSAHRPVTTVVPIELPAQKWICFGSLDLGCKGPRWFSGSDIRNGSVFFVNGSRDVVASPSFQSPQEKGEQSIAAFYDAVPAGVAKAKATLFDADHNDIQDSCSSACNLGPMPYFGYLVAWMRYRLYGDPLARAAFVHENAVPEVFQSLHWRNQDSRNLD</sequence>
<dbReference type="PANTHER" id="PTHR33428:SF14">
    <property type="entry name" value="CARBOXYLESTERASE TYPE B DOMAIN-CONTAINING PROTEIN"/>
    <property type="match status" value="1"/>
</dbReference>
<accession>A0ABZ2K0W2</accession>
<evidence type="ECO:0000313" key="4">
    <source>
        <dbReference type="Proteomes" id="UP001379533"/>
    </source>
</evidence>